<sequence length="39" mass="4492">MASCQGNSRFKSKMPLVLACSRGQRKVRQHVFDLRRSRG</sequence>
<dbReference type="EMBL" id="AWUE01019606">
    <property type="protein sequence ID" value="OMO72746.1"/>
    <property type="molecule type" value="Genomic_DNA"/>
</dbReference>
<protein>
    <submittedName>
        <fullName evidence="1">Uncharacterized protein</fullName>
    </submittedName>
</protein>
<organism evidence="1 2">
    <name type="scientific">Corchorus olitorius</name>
    <dbReference type="NCBI Taxonomy" id="93759"/>
    <lineage>
        <taxon>Eukaryota</taxon>
        <taxon>Viridiplantae</taxon>
        <taxon>Streptophyta</taxon>
        <taxon>Embryophyta</taxon>
        <taxon>Tracheophyta</taxon>
        <taxon>Spermatophyta</taxon>
        <taxon>Magnoliopsida</taxon>
        <taxon>eudicotyledons</taxon>
        <taxon>Gunneridae</taxon>
        <taxon>Pentapetalae</taxon>
        <taxon>rosids</taxon>
        <taxon>malvids</taxon>
        <taxon>Malvales</taxon>
        <taxon>Malvaceae</taxon>
        <taxon>Grewioideae</taxon>
        <taxon>Apeibeae</taxon>
        <taxon>Corchorus</taxon>
    </lineage>
</organism>
<evidence type="ECO:0000313" key="1">
    <source>
        <dbReference type="EMBL" id="OMO72746.1"/>
    </source>
</evidence>
<reference evidence="2" key="1">
    <citation type="submission" date="2013-09" db="EMBL/GenBank/DDBJ databases">
        <title>Corchorus olitorius genome sequencing.</title>
        <authorList>
            <person name="Alam M."/>
            <person name="Haque M.S."/>
            <person name="Islam M.S."/>
            <person name="Emdad E.M."/>
            <person name="Islam M.M."/>
            <person name="Ahmed B."/>
            <person name="Halim A."/>
            <person name="Hossen Q.M.M."/>
            <person name="Hossain M.Z."/>
            <person name="Ahmed R."/>
            <person name="Khan M.M."/>
            <person name="Islam R."/>
            <person name="Rashid M.M."/>
            <person name="Khan S.A."/>
            <person name="Rahman M.S."/>
            <person name="Alam M."/>
            <person name="Yahiya A.S."/>
            <person name="Khan M.S."/>
            <person name="Azam M.S."/>
            <person name="Haque T."/>
            <person name="Lashkar M.Z.H."/>
            <person name="Akhand A.I."/>
            <person name="Morshed G."/>
            <person name="Roy S."/>
            <person name="Uddin K.S."/>
            <person name="Rabeya T."/>
            <person name="Hossain A.S."/>
            <person name="Chowdhury A."/>
            <person name="Snigdha A.R."/>
            <person name="Mortoza M.S."/>
            <person name="Matin S.A."/>
            <person name="Hoque S.M.E."/>
            <person name="Islam M.K."/>
            <person name="Roy D.K."/>
            <person name="Haider R."/>
            <person name="Moosa M.M."/>
            <person name="Elias S.M."/>
            <person name="Hasan A.M."/>
            <person name="Jahan S."/>
            <person name="Shafiuddin M."/>
            <person name="Mahmood N."/>
            <person name="Shommy N.S."/>
        </authorList>
    </citation>
    <scope>NUCLEOTIDE SEQUENCE [LARGE SCALE GENOMIC DNA]</scope>
    <source>
        <strain evidence="2">cv. O-4</strain>
    </source>
</reference>
<gene>
    <name evidence="1" type="ORF">COLO4_27477</name>
</gene>
<keyword evidence="2" id="KW-1185">Reference proteome</keyword>
<accession>A0A1R3HQR2</accession>
<proteinExistence type="predicted"/>
<comment type="caution">
    <text evidence="1">The sequence shown here is derived from an EMBL/GenBank/DDBJ whole genome shotgun (WGS) entry which is preliminary data.</text>
</comment>
<name>A0A1R3HQR2_9ROSI</name>
<evidence type="ECO:0000313" key="2">
    <source>
        <dbReference type="Proteomes" id="UP000187203"/>
    </source>
</evidence>
<dbReference type="AlphaFoldDB" id="A0A1R3HQR2"/>
<dbReference type="Proteomes" id="UP000187203">
    <property type="component" value="Unassembled WGS sequence"/>
</dbReference>